<sequence length="135" mass="14591">MTLPSVAQIETMDRAALAAAWDYLFGSPVPRGLSQAFLRRFLAFEVQARCGGGLSKGFLTDLERRVSGAARPSALSPQAGGRLLREWNGVTHVVEVREDGYTWNGTRYPSLSAVARAITGARWSGPRFFGTKGGC</sequence>
<accession>A0A1H7HWY0</accession>
<dbReference type="AlphaFoldDB" id="A0A1H7HWY0"/>
<organism evidence="1 2">
    <name type="scientific">Roseovarius azorensis</name>
    <dbReference type="NCBI Taxonomy" id="1287727"/>
    <lineage>
        <taxon>Bacteria</taxon>
        <taxon>Pseudomonadati</taxon>
        <taxon>Pseudomonadota</taxon>
        <taxon>Alphaproteobacteria</taxon>
        <taxon>Rhodobacterales</taxon>
        <taxon>Roseobacteraceae</taxon>
        <taxon>Roseovarius</taxon>
    </lineage>
</organism>
<dbReference type="STRING" id="1287727.SAMN05443999_101641"/>
<protein>
    <recommendedName>
        <fullName evidence="3">DUF2924 domain-containing protein</fullName>
    </recommendedName>
</protein>
<keyword evidence="2" id="KW-1185">Reference proteome</keyword>
<proteinExistence type="predicted"/>
<dbReference type="EMBL" id="FOAG01000001">
    <property type="protein sequence ID" value="SEK54759.1"/>
    <property type="molecule type" value="Genomic_DNA"/>
</dbReference>
<evidence type="ECO:0008006" key="3">
    <source>
        <dbReference type="Google" id="ProtNLM"/>
    </source>
</evidence>
<dbReference type="OrthoDB" id="284135at2"/>
<gene>
    <name evidence="1" type="ORF">SAMN05443999_101641</name>
</gene>
<dbReference type="InterPro" id="IPR021322">
    <property type="entry name" value="DUF2924"/>
</dbReference>
<reference evidence="1 2" key="1">
    <citation type="submission" date="2016-10" db="EMBL/GenBank/DDBJ databases">
        <authorList>
            <person name="de Groot N.N."/>
        </authorList>
    </citation>
    <scope>NUCLEOTIDE SEQUENCE [LARGE SCALE GENOMIC DNA]</scope>
    <source>
        <strain evidence="1 2">DSM 100674</strain>
    </source>
</reference>
<evidence type="ECO:0000313" key="2">
    <source>
        <dbReference type="Proteomes" id="UP000199582"/>
    </source>
</evidence>
<name>A0A1H7HWY0_9RHOB</name>
<dbReference type="RefSeq" id="WP_093031792.1">
    <property type="nucleotide sequence ID" value="NZ_FOAG01000001.1"/>
</dbReference>
<dbReference type="Proteomes" id="UP000199582">
    <property type="component" value="Unassembled WGS sequence"/>
</dbReference>
<evidence type="ECO:0000313" key="1">
    <source>
        <dbReference type="EMBL" id="SEK54759.1"/>
    </source>
</evidence>
<dbReference type="Pfam" id="PF11149">
    <property type="entry name" value="DUF2924"/>
    <property type="match status" value="1"/>
</dbReference>